<gene>
    <name evidence="1" type="ORF">FAM09_13130</name>
</gene>
<name>A0A4S8I187_9BACT</name>
<reference evidence="1 2" key="1">
    <citation type="submission" date="2019-04" db="EMBL/GenBank/DDBJ databases">
        <title>Niastella caeni sp. nov., isolated from activated sludge.</title>
        <authorList>
            <person name="Sheng M."/>
        </authorList>
    </citation>
    <scope>NUCLEOTIDE SEQUENCE [LARGE SCALE GENOMIC DNA]</scope>
    <source>
        <strain evidence="1 2">HX-2-15</strain>
    </source>
</reference>
<dbReference type="AlphaFoldDB" id="A0A4S8I187"/>
<accession>A0A4S8I187</accession>
<organism evidence="1 2">
    <name type="scientific">Niastella caeni</name>
    <dbReference type="NCBI Taxonomy" id="2569763"/>
    <lineage>
        <taxon>Bacteria</taxon>
        <taxon>Pseudomonadati</taxon>
        <taxon>Bacteroidota</taxon>
        <taxon>Chitinophagia</taxon>
        <taxon>Chitinophagales</taxon>
        <taxon>Chitinophagaceae</taxon>
        <taxon>Niastella</taxon>
    </lineage>
</organism>
<comment type="caution">
    <text evidence="1">The sequence shown here is derived from an EMBL/GenBank/DDBJ whole genome shotgun (WGS) entry which is preliminary data.</text>
</comment>
<evidence type="ECO:0000313" key="2">
    <source>
        <dbReference type="Proteomes" id="UP000306918"/>
    </source>
</evidence>
<sequence length="1173" mass="134442">MSKIFRLHTGSSENIEHWQTITSALTETFINSIDDPAGSTAHTQITSIPSPFARMDLVRTAFQYVNSKKKLDGTTIYHRMVSDCLDVAEIFFNIDALHDKIEVLEWNSGITLNGGQLDVEANSDLGKLILSSNPKHKLLGETLKMFLFQDQKAFNFSDLKHCYLLNYKHGPELINIIGGTSPATLFFSSANDLSFVDISFANDRVFDNKYFPLYKRGRDFIKFFYSFRAAFPRFSEVFPDINTYLDLTVEMLDDAMKDTIRAMDETNYQSEYVEIVVHAEGNNAEILGTKLRTKNYGVIPSGDDNDFIIEASRIVEGLTPCVLPNEPFNEPLKYAGGTWQRNYHENVPYADDRPLQERTLPNQTHIKYPYLTVSDLLEPYLIRLPYPIDNGKFFNGHYEFKASEKDHGFALPVKKNFFEYFTIADLQGTVADGKKRFELQPLPAGVKAVLRIPIKNNRYIQFTRLYAYNQFHDKIQKANEKENQGIITENQFTLAIYPFIKLNPGINPHYRVLLVDRDVQPLTKHHHYSLNFFDESNPGKPLQLQLPRLRSSKDQAQGVTTKYHIIENNFSLIEISNNNSTGLLIPLFKAQPVAAKSFKFAIDFGTTNTHVEYKVINEDAKPFDITEKDVQVGTLHSPTEETEIYLKNPKLGFGADDIINIIKEEFCPFIINQSTQYKFPQRTIIGDNGSFNPNEANFALADFNIPFWYLKEDLRLSSEITPNLKWVDFSNDARLARRTKAFLKQLFLMIRNKVLLNGGDLAATEIVWFYPSSMPKFRRDFFQKSWEGYYHRYFPNAAKLNKMSESFAPFYYYYHKENVRPHDRPAVSIDIGGGTTDIVIYHSENPIALTSFTFAANAIFGDGYGNTSSYNGFVQRYEGKIKEALSGTSANQLINIYDNLKQKNSSSVELIEFFFSLEDNKLIKDNKIPLSFSNMLAEDNDLKLVFIFFYAAIVYHVARLMKAKHLPVPEYITFSGNGSKVVKLAGGGSDLSSLLDYTKIIFEDVYETKSPSIEFRFFKSPKEITCKGGLECTNFSRFERLEQDIKTVLIGSESPQLIPDVSLHYTQIENQEVINSVNKEVATFIDRFFSWNTKFNYYQNFGINPKGQQEYKDLLTSKIKVDLISGIKEKLKETHDNVDINIEETLFFYPVAGAINRLAYKIHNNLQVKTAMI</sequence>
<dbReference type="Proteomes" id="UP000306918">
    <property type="component" value="Unassembled WGS sequence"/>
</dbReference>
<protein>
    <recommendedName>
        <fullName evidence="3">Ppx/GppA phosphatase domain-containing protein</fullName>
    </recommendedName>
</protein>
<proteinExistence type="predicted"/>
<evidence type="ECO:0000313" key="1">
    <source>
        <dbReference type="EMBL" id="THU39442.1"/>
    </source>
</evidence>
<dbReference type="OrthoDB" id="1028138at2"/>
<dbReference type="RefSeq" id="WP_136577574.1">
    <property type="nucleotide sequence ID" value="NZ_STFF01000003.1"/>
</dbReference>
<keyword evidence="2" id="KW-1185">Reference proteome</keyword>
<dbReference type="EMBL" id="STFF01000003">
    <property type="protein sequence ID" value="THU39442.1"/>
    <property type="molecule type" value="Genomic_DNA"/>
</dbReference>
<evidence type="ECO:0008006" key="3">
    <source>
        <dbReference type="Google" id="ProtNLM"/>
    </source>
</evidence>
<dbReference type="InterPro" id="IPR043129">
    <property type="entry name" value="ATPase_NBD"/>
</dbReference>
<dbReference type="SUPFAM" id="SSF53067">
    <property type="entry name" value="Actin-like ATPase domain"/>
    <property type="match status" value="1"/>
</dbReference>